<keyword evidence="1 2" id="KW-0193">Cuticle</keyword>
<evidence type="ECO:0000256" key="1">
    <source>
        <dbReference type="ARBA" id="ARBA00022460"/>
    </source>
</evidence>
<evidence type="ECO:0000256" key="2">
    <source>
        <dbReference type="PROSITE-ProRule" id="PRU00497"/>
    </source>
</evidence>
<dbReference type="AlphaFoldDB" id="A0A6P9ABH0"/>
<dbReference type="InterPro" id="IPR051217">
    <property type="entry name" value="Insect_Cuticle_Struc_Prot"/>
</dbReference>
<dbReference type="KEGG" id="tpal:117652493"/>
<evidence type="ECO:0000313" key="5">
    <source>
        <dbReference type="RefSeq" id="XP_034253336.1"/>
    </source>
</evidence>
<keyword evidence="4" id="KW-1185">Reference proteome</keyword>
<evidence type="ECO:0000313" key="4">
    <source>
        <dbReference type="Proteomes" id="UP000515158"/>
    </source>
</evidence>
<dbReference type="PROSITE" id="PS00233">
    <property type="entry name" value="CHIT_BIND_RR_1"/>
    <property type="match status" value="1"/>
</dbReference>
<dbReference type="GO" id="GO:0005615">
    <property type="term" value="C:extracellular space"/>
    <property type="evidence" value="ECO:0007669"/>
    <property type="project" value="TreeGrafter"/>
</dbReference>
<dbReference type="GO" id="GO:0042302">
    <property type="term" value="F:structural constituent of cuticle"/>
    <property type="evidence" value="ECO:0007669"/>
    <property type="project" value="UniProtKB-UniRule"/>
</dbReference>
<protein>
    <submittedName>
        <fullName evidence="5">Larval cuticle protein A3A-like</fullName>
    </submittedName>
</protein>
<dbReference type="PRINTS" id="PR00947">
    <property type="entry name" value="CUTICLE"/>
</dbReference>
<sequence length="167" mass="16981">MQFVFLSAALAAVAQAGDLGYAAAPAVSYASYAPAIKTVGLAAPVAYAQPALTVAKVAVPAVAKVAVAEPYDPNPAYAFSYGVSDPATGDAKQQKEELQNGVVHGVYSLVEPDGTTRTVHYTADPHNGFNAVVDRQPAKVAVAAVAKVAVPAIAKVAVAAPSYSVYH</sequence>
<proteinExistence type="predicted"/>
<dbReference type="InParanoid" id="A0A6P9ABH0"/>
<reference evidence="5" key="1">
    <citation type="submission" date="2025-08" db="UniProtKB">
        <authorList>
            <consortium name="RefSeq"/>
        </authorList>
    </citation>
    <scope>IDENTIFICATION</scope>
    <source>
        <tissue evidence="5">Total insect</tissue>
    </source>
</reference>
<keyword evidence="3" id="KW-0732">Signal</keyword>
<dbReference type="PROSITE" id="PS51155">
    <property type="entry name" value="CHIT_BIND_RR_2"/>
    <property type="match status" value="1"/>
</dbReference>
<evidence type="ECO:0000256" key="3">
    <source>
        <dbReference type="SAM" id="SignalP"/>
    </source>
</evidence>
<dbReference type="Pfam" id="PF00379">
    <property type="entry name" value="Chitin_bind_4"/>
    <property type="match status" value="1"/>
</dbReference>
<dbReference type="GO" id="GO:0031012">
    <property type="term" value="C:extracellular matrix"/>
    <property type="evidence" value="ECO:0007669"/>
    <property type="project" value="TreeGrafter"/>
</dbReference>
<organism evidence="5">
    <name type="scientific">Thrips palmi</name>
    <name type="common">Melon thrips</name>
    <dbReference type="NCBI Taxonomy" id="161013"/>
    <lineage>
        <taxon>Eukaryota</taxon>
        <taxon>Metazoa</taxon>
        <taxon>Ecdysozoa</taxon>
        <taxon>Arthropoda</taxon>
        <taxon>Hexapoda</taxon>
        <taxon>Insecta</taxon>
        <taxon>Pterygota</taxon>
        <taxon>Neoptera</taxon>
        <taxon>Paraneoptera</taxon>
        <taxon>Thysanoptera</taxon>
        <taxon>Terebrantia</taxon>
        <taxon>Thripoidea</taxon>
        <taxon>Thripidae</taxon>
        <taxon>Thrips</taxon>
    </lineage>
</organism>
<accession>A0A6P9ABH0</accession>
<dbReference type="InterPro" id="IPR031311">
    <property type="entry name" value="CHIT_BIND_RR_consensus"/>
</dbReference>
<dbReference type="RefSeq" id="XP_034253336.1">
    <property type="nucleotide sequence ID" value="XM_034397445.1"/>
</dbReference>
<dbReference type="PANTHER" id="PTHR12236">
    <property type="entry name" value="STRUCTURAL CONTITUENT OF CUTICLE"/>
    <property type="match status" value="1"/>
</dbReference>
<dbReference type="InterPro" id="IPR000618">
    <property type="entry name" value="Insect_cuticle"/>
</dbReference>
<feature type="signal peptide" evidence="3">
    <location>
        <begin position="1"/>
        <end position="16"/>
    </location>
</feature>
<feature type="chain" id="PRO_5028229047" evidence="3">
    <location>
        <begin position="17"/>
        <end position="167"/>
    </location>
</feature>
<dbReference type="GeneID" id="117652493"/>
<gene>
    <name evidence="5" type="primary">LOC117652493</name>
</gene>
<name>A0A6P9ABH0_THRPL</name>
<dbReference type="Proteomes" id="UP000515158">
    <property type="component" value="Unplaced"/>
</dbReference>
<dbReference type="PANTHER" id="PTHR12236:SF29">
    <property type="entry name" value="CUTICULAR PROTEIN 64AC"/>
    <property type="match status" value="1"/>
</dbReference>
<dbReference type="OrthoDB" id="7789829at2759"/>